<dbReference type="InterPro" id="IPR051411">
    <property type="entry name" value="Polyketide_trans_af380"/>
</dbReference>
<dbReference type="AlphaFoldDB" id="A0A135I4Y8"/>
<dbReference type="InterPro" id="IPR029058">
    <property type="entry name" value="AB_hydrolase_fold"/>
</dbReference>
<protein>
    <recommendedName>
        <fullName evidence="1">Serine aminopeptidase S33 domain-containing protein</fullName>
    </recommendedName>
</protein>
<feature type="domain" description="Serine aminopeptidase S33" evidence="1">
    <location>
        <begin position="40"/>
        <end position="143"/>
    </location>
</feature>
<proteinExistence type="predicted"/>
<dbReference type="PANTHER" id="PTHR47751:SF1">
    <property type="entry name" value="SUPERFAMILY HYDROLASE, PUTATIVE (AFU_ORTHOLOGUE AFUA_2G16580)-RELATED"/>
    <property type="match status" value="1"/>
</dbReference>
<evidence type="ECO:0000313" key="3">
    <source>
        <dbReference type="Proteomes" id="UP000070529"/>
    </source>
</evidence>
<dbReference type="Pfam" id="PF12146">
    <property type="entry name" value="Hydrolase_4"/>
    <property type="match status" value="1"/>
</dbReference>
<evidence type="ECO:0000259" key="1">
    <source>
        <dbReference type="Pfam" id="PF12146"/>
    </source>
</evidence>
<reference evidence="2 3" key="1">
    <citation type="submission" date="2015-11" db="EMBL/GenBank/DDBJ databases">
        <title>Genomic Taxonomy of the Vibrionaceae.</title>
        <authorList>
            <person name="Gomez-Gil B."/>
            <person name="Enciso-Ibarra J."/>
        </authorList>
    </citation>
    <scope>NUCLEOTIDE SEQUENCE [LARGE SCALE GENOMIC DNA]</scope>
    <source>
        <strain evidence="2 3">CAIM 912</strain>
    </source>
</reference>
<dbReference type="EMBL" id="LNTY01000050">
    <property type="protein sequence ID" value="KXF80502.1"/>
    <property type="molecule type" value="Genomic_DNA"/>
</dbReference>
<dbReference type="OrthoDB" id="9805123at2"/>
<dbReference type="Proteomes" id="UP000070529">
    <property type="component" value="Unassembled WGS sequence"/>
</dbReference>
<dbReference type="Gene3D" id="3.40.50.1820">
    <property type="entry name" value="alpha/beta hydrolase"/>
    <property type="match status" value="1"/>
</dbReference>
<keyword evidence="3" id="KW-1185">Reference proteome</keyword>
<name>A0A135I4Y8_9GAMM</name>
<dbReference type="SUPFAM" id="SSF53474">
    <property type="entry name" value="alpha/beta-Hydrolases"/>
    <property type="match status" value="1"/>
</dbReference>
<comment type="caution">
    <text evidence="2">The sequence shown here is derived from an EMBL/GenBank/DDBJ whole genome shotgun (WGS) entry which is preliminary data.</text>
</comment>
<dbReference type="RefSeq" id="WP_067418963.1">
    <property type="nucleotide sequence ID" value="NZ_LNTY01000050.1"/>
</dbReference>
<sequence length="146" mass="15459">MTNHAFKTGMNEIGVTSDGFKLSALLFVPENADAEQPKPGIVIARPGTGVKEQTAAVYAEALCKLGFVTLAFDAKGFGDSEGQHKQVENPYSVVEDIKNCTSFLNSLAIVDSSKLFNVGICMGAGYAYYATALDARVKAVGMISLI</sequence>
<gene>
    <name evidence="2" type="ORF">ATN88_07370</name>
</gene>
<dbReference type="PANTHER" id="PTHR47751">
    <property type="entry name" value="SUPERFAMILY HYDROLASE, PUTATIVE (AFU_ORTHOLOGUE AFUA_2G16580)-RELATED"/>
    <property type="match status" value="1"/>
</dbReference>
<accession>A0A135I4Y8</accession>
<dbReference type="InterPro" id="IPR022742">
    <property type="entry name" value="Hydrolase_4"/>
</dbReference>
<dbReference type="STRING" id="294935.ATN88_07370"/>
<organism evidence="2 3">
    <name type="scientific">Enterovibrio coralii</name>
    <dbReference type="NCBI Taxonomy" id="294935"/>
    <lineage>
        <taxon>Bacteria</taxon>
        <taxon>Pseudomonadati</taxon>
        <taxon>Pseudomonadota</taxon>
        <taxon>Gammaproteobacteria</taxon>
        <taxon>Vibrionales</taxon>
        <taxon>Vibrionaceae</taxon>
        <taxon>Enterovibrio</taxon>
    </lineage>
</organism>
<evidence type="ECO:0000313" key="2">
    <source>
        <dbReference type="EMBL" id="KXF80502.1"/>
    </source>
</evidence>